<sequence>METKTVAITMGDPAGIGPEIIVKALSEDGLNGATTNNLRSVARRWWLLDASQR</sequence>
<dbReference type="PATRIC" id="fig|913081.3.peg.273"/>
<accession>G5QDH1</accession>
<organism evidence="1 2">
    <name type="scientific">Salmonella enterica subsp. enterica serovar Rubislaw str. A4-653</name>
    <dbReference type="NCBI Taxonomy" id="913081"/>
    <lineage>
        <taxon>Bacteria</taxon>
        <taxon>Pseudomonadati</taxon>
        <taxon>Pseudomonadota</taxon>
        <taxon>Gammaproteobacteria</taxon>
        <taxon>Enterobacterales</taxon>
        <taxon>Enterobacteriaceae</taxon>
        <taxon>Salmonella</taxon>
    </lineage>
</organism>
<gene>
    <name evidence="1" type="ORF">LTSERUB_0252</name>
</gene>
<evidence type="ECO:0000313" key="2">
    <source>
        <dbReference type="Proteomes" id="UP000004903"/>
    </source>
</evidence>
<dbReference type="Proteomes" id="UP000004903">
    <property type="component" value="Unassembled WGS sequence"/>
</dbReference>
<dbReference type="Gene3D" id="3.40.718.10">
    <property type="entry name" value="Isopropylmalate Dehydrogenase"/>
    <property type="match status" value="1"/>
</dbReference>
<proteinExistence type="predicted"/>
<protein>
    <recommendedName>
        <fullName evidence="3">4-hydroxythreonine-4-phosphate dehydrogenase</fullName>
    </recommendedName>
</protein>
<comment type="caution">
    <text evidence="1">The sequence shown here is derived from an EMBL/GenBank/DDBJ whole genome shotgun (WGS) entry which is preliminary data.</text>
</comment>
<name>G5QDH1_SALRU</name>
<dbReference type="SUPFAM" id="SSF53659">
    <property type="entry name" value="Isocitrate/Isopropylmalate dehydrogenase-like"/>
    <property type="match status" value="1"/>
</dbReference>
<reference evidence="1 2" key="1">
    <citation type="journal article" date="2011" name="BMC Genomics">
        <title>Genome sequencing reveals diversification of virulence factor content and possible host adaptation in distinct subpopulations of Salmonella enterica.</title>
        <authorList>
            <person name="den Bakker H.C."/>
            <person name="Moreno Switt A.I."/>
            <person name="Govoni G."/>
            <person name="Cummings C.A."/>
            <person name="Ranieri M.L."/>
            <person name="Degoricija L."/>
            <person name="Hoelzer K."/>
            <person name="Rodriguez-Rivera L.D."/>
            <person name="Brown S."/>
            <person name="Bolchacova E."/>
            <person name="Furtado M.R."/>
            <person name="Wiedmann M."/>
        </authorList>
    </citation>
    <scope>NUCLEOTIDE SEQUENCE [LARGE SCALE GENOMIC DNA]</scope>
    <source>
        <strain evidence="1 2">A4-653</strain>
    </source>
</reference>
<evidence type="ECO:0000313" key="1">
    <source>
        <dbReference type="EMBL" id="EHC95718.1"/>
    </source>
</evidence>
<dbReference type="AlphaFoldDB" id="G5QDH1"/>
<dbReference type="EMBL" id="AFCT01000124">
    <property type="protein sequence ID" value="EHC95718.1"/>
    <property type="molecule type" value="Genomic_DNA"/>
</dbReference>
<evidence type="ECO:0008006" key="3">
    <source>
        <dbReference type="Google" id="ProtNLM"/>
    </source>
</evidence>